<comment type="caution">
    <text evidence="1">The sequence shown here is derived from an EMBL/GenBank/DDBJ whole genome shotgun (WGS) entry which is preliminary data.</text>
</comment>
<protein>
    <submittedName>
        <fullName evidence="1">Uncharacterized protein</fullName>
    </submittedName>
</protein>
<dbReference type="EMBL" id="CAWUFR010000111">
    <property type="protein sequence ID" value="CAK6967836.1"/>
    <property type="molecule type" value="Genomic_DNA"/>
</dbReference>
<dbReference type="AlphaFoldDB" id="A0AAV1P7L4"/>
<reference evidence="1 2" key="1">
    <citation type="submission" date="2024-01" db="EMBL/GenBank/DDBJ databases">
        <authorList>
            <person name="Alioto T."/>
            <person name="Alioto T."/>
            <person name="Gomez Garrido J."/>
        </authorList>
    </citation>
    <scope>NUCLEOTIDE SEQUENCE [LARGE SCALE GENOMIC DNA]</scope>
</reference>
<organism evidence="1 2">
    <name type="scientific">Scomber scombrus</name>
    <name type="common">Atlantic mackerel</name>
    <name type="synonym">Scomber vernalis</name>
    <dbReference type="NCBI Taxonomy" id="13677"/>
    <lineage>
        <taxon>Eukaryota</taxon>
        <taxon>Metazoa</taxon>
        <taxon>Chordata</taxon>
        <taxon>Craniata</taxon>
        <taxon>Vertebrata</taxon>
        <taxon>Euteleostomi</taxon>
        <taxon>Actinopterygii</taxon>
        <taxon>Neopterygii</taxon>
        <taxon>Teleostei</taxon>
        <taxon>Neoteleostei</taxon>
        <taxon>Acanthomorphata</taxon>
        <taxon>Pelagiaria</taxon>
        <taxon>Scombriformes</taxon>
        <taxon>Scombridae</taxon>
        <taxon>Scomber</taxon>
    </lineage>
</organism>
<dbReference type="Proteomes" id="UP001314229">
    <property type="component" value="Unassembled WGS sequence"/>
</dbReference>
<evidence type="ECO:0000313" key="2">
    <source>
        <dbReference type="Proteomes" id="UP001314229"/>
    </source>
</evidence>
<accession>A0AAV1P7L4</accession>
<gene>
    <name evidence="1" type="ORF">FSCOSCO3_A015718</name>
</gene>
<sequence length="148" mass="16959">MLNNAARPLSFRPLHLQGVTSPAEQLDGPDITANVHQHEEKQQRDTLMSDNLHVLEKPFRKLSQIHQYATAVFTQRSTHIQRKKTTDGDLRWQIGPPGSRLCSLIRFSDHVQAPMYSHVKCFMQYGSSLTSAEREFMHTQSQNFITSV</sequence>
<evidence type="ECO:0000313" key="1">
    <source>
        <dbReference type="EMBL" id="CAK6967836.1"/>
    </source>
</evidence>
<proteinExistence type="predicted"/>
<keyword evidence="2" id="KW-1185">Reference proteome</keyword>
<name>A0AAV1P7L4_SCOSC</name>